<reference evidence="2" key="1">
    <citation type="journal article" date="2006" name="PLoS Biol.">
        <title>Macronuclear genome sequence of the ciliate Tetrahymena thermophila, a model eukaryote.</title>
        <authorList>
            <person name="Eisen J.A."/>
            <person name="Coyne R.S."/>
            <person name="Wu M."/>
            <person name="Wu D."/>
            <person name="Thiagarajan M."/>
            <person name="Wortman J.R."/>
            <person name="Badger J.H."/>
            <person name="Ren Q."/>
            <person name="Amedeo P."/>
            <person name="Jones K.M."/>
            <person name="Tallon L.J."/>
            <person name="Delcher A.L."/>
            <person name="Salzberg S.L."/>
            <person name="Silva J.C."/>
            <person name="Haas B.J."/>
            <person name="Majoros W.H."/>
            <person name="Farzad M."/>
            <person name="Carlton J.M."/>
            <person name="Smith R.K. Jr."/>
            <person name="Garg J."/>
            <person name="Pearlman R.E."/>
            <person name="Karrer K.M."/>
            <person name="Sun L."/>
            <person name="Manning G."/>
            <person name="Elde N.C."/>
            <person name="Turkewitz A.P."/>
            <person name="Asai D.J."/>
            <person name="Wilkes D.E."/>
            <person name="Wang Y."/>
            <person name="Cai H."/>
            <person name="Collins K."/>
            <person name="Stewart B.A."/>
            <person name="Lee S.R."/>
            <person name="Wilamowska K."/>
            <person name="Weinberg Z."/>
            <person name="Ruzzo W.L."/>
            <person name="Wloga D."/>
            <person name="Gaertig J."/>
            <person name="Frankel J."/>
            <person name="Tsao C.-C."/>
            <person name="Gorovsky M.A."/>
            <person name="Keeling P.J."/>
            <person name="Waller R.F."/>
            <person name="Patron N.J."/>
            <person name="Cherry J.M."/>
            <person name="Stover N.A."/>
            <person name="Krieger C.J."/>
            <person name="del Toro C."/>
            <person name="Ryder H.F."/>
            <person name="Williamson S.C."/>
            <person name="Barbeau R.A."/>
            <person name="Hamilton E.P."/>
            <person name="Orias E."/>
        </authorList>
    </citation>
    <scope>NUCLEOTIDE SEQUENCE [LARGE SCALE GENOMIC DNA]</scope>
    <source>
        <strain evidence="2">SB210</strain>
    </source>
</reference>
<name>Q22SG1_TETTS</name>
<gene>
    <name evidence="1" type="ORF">TTHERM_00002750</name>
</gene>
<dbReference type="EMBL" id="GG662845">
    <property type="protein sequence ID" value="EAR87811.2"/>
    <property type="molecule type" value="Genomic_DNA"/>
</dbReference>
<dbReference type="AlphaFoldDB" id="Q22SG1"/>
<sequence>MQKCQTQINQRECQNGQIISQTQYQQLHLQDVHTEKIANTNINDVNPYEHYYLQNKSKKEEYKDYCEVQMNQLDHLAISEQRQLRCSFSTELTDRNGIDRNRFEIVSRIRSKTFQTNETQIQEELYYDDEEEIIQSRLNSQCCSQIDLCQNLNSSNFQQEQQRDIESPQQSSQQNVIQSYQKKQLINSNLFLENLKQEFLKFYDFKDEKKIAHQIYNDLNSKVNEKNSREFTQKSSLYFNQQLDNQLFTFKQCVYANLNSDISKQFANYCGQSNLNNITQNKQGILNAQLNNSNINRDDDNIQINNNNNTSQHQDQFVNSNQQCASYSLFQDFFCLKPKSVSFLTNFDFTDIRQNQPKKSAKKKSKKENSSYVKNSQFHNLNKLFMYNILGMFRVDALNNLNLSEIIIKELIKIIQRLKISSKRKHKKQSQGFYNYFTHSHYNILFLKINEKNIYQIKESPLDIDLHQQCFNINLSKNVSETEIAYMNLMKEINFQIFMANIRENQLIDDGTESKQNIRSKYTLRAINGIKKIAKGNFIKKF</sequence>
<keyword evidence="2" id="KW-1185">Reference proteome</keyword>
<protein>
    <submittedName>
        <fullName evidence="1">Uncharacterized protein</fullName>
    </submittedName>
</protein>
<organism evidence="1 2">
    <name type="scientific">Tetrahymena thermophila (strain SB210)</name>
    <dbReference type="NCBI Taxonomy" id="312017"/>
    <lineage>
        <taxon>Eukaryota</taxon>
        <taxon>Sar</taxon>
        <taxon>Alveolata</taxon>
        <taxon>Ciliophora</taxon>
        <taxon>Intramacronucleata</taxon>
        <taxon>Oligohymenophorea</taxon>
        <taxon>Hymenostomatida</taxon>
        <taxon>Tetrahymenina</taxon>
        <taxon>Tetrahymenidae</taxon>
        <taxon>Tetrahymena</taxon>
    </lineage>
</organism>
<dbReference type="HOGENOM" id="CLU_589892_0_0_1"/>
<evidence type="ECO:0000313" key="1">
    <source>
        <dbReference type="EMBL" id="EAR87811.2"/>
    </source>
</evidence>
<dbReference type="GeneID" id="7832613"/>
<dbReference type="InParanoid" id="Q22SG1"/>
<evidence type="ECO:0000313" key="2">
    <source>
        <dbReference type="Proteomes" id="UP000009168"/>
    </source>
</evidence>
<dbReference type="Proteomes" id="UP000009168">
    <property type="component" value="Unassembled WGS sequence"/>
</dbReference>
<accession>Q22SG1</accession>
<proteinExistence type="predicted"/>
<dbReference type="KEGG" id="tet:TTHERM_00002750"/>
<dbReference type="RefSeq" id="XP_001008056.2">
    <property type="nucleotide sequence ID" value="XM_001008056.2"/>
</dbReference>